<sequence>MTIKIKRTVDTNITPEFAVILGQVALAWVDYGLGDFLVTSLKDGTHRQGSAHKQDRPDEEPGEAGDVRTWRWWNEDKGCHHPKLIRFAKKLQAAGVAVVIHPDWIPGVPHMHFARKGRAFQRV</sequence>
<evidence type="ECO:0000313" key="2">
    <source>
        <dbReference type="EMBL" id="KKK59771.1"/>
    </source>
</evidence>
<name>A0A0F8ZIJ0_9ZZZZ</name>
<evidence type="ECO:0000256" key="1">
    <source>
        <dbReference type="SAM" id="MobiDB-lite"/>
    </source>
</evidence>
<protein>
    <submittedName>
        <fullName evidence="2">Uncharacterized protein</fullName>
    </submittedName>
</protein>
<dbReference type="AlphaFoldDB" id="A0A0F8ZIJ0"/>
<dbReference type="EMBL" id="LAZR01063299">
    <property type="protein sequence ID" value="KKK59771.1"/>
    <property type="molecule type" value="Genomic_DNA"/>
</dbReference>
<feature type="region of interest" description="Disordered" evidence="1">
    <location>
        <begin position="44"/>
        <end position="66"/>
    </location>
</feature>
<organism evidence="2">
    <name type="scientific">marine sediment metagenome</name>
    <dbReference type="NCBI Taxonomy" id="412755"/>
    <lineage>
        <taxon>unclassified sequences</taxon>
        <taxon>metagenomes</taxon>
        <taxon>ecological metagenomes</taxon>
    </lineage>
</organism>
<gene>
    <name evidence="2" type="ORF">LCGC14_3031040</name>
</gene>
<reference evidence="2" key="1">
    <citation type="journal article" date="2015" name="Nature">
        <title>Complex archaea that bridge the gap between prokaryotes and eukaryotes.</title>
        <authorList>
            <person name="Spang A."/>
            <person name="Saw J.H."/>
            <person name="Jorgensen S.L."/>
            <person name="Zaremba-Niedzwiedzka K."/>
            <person name="Martijn J."/>
            <person name="Lind A.E."/>
            <person name="van Eijk R."/>
            <person name="Schleper C."/>
            <person name="Guy L."/>
            <person name="Ettema T.J."/>
        </authorList>
    </citation>
    <scope>NUCLEOTIDE SEQUENCE</scope>
</reference>
<comment type="caution">
    <text evidence="2">The sequence shown here is derived from an EMBL/GenBank/DDBJ whole genome shotgun (WGS) entry which is preliminary data.</text>
</comment>
<proteinExistence type="predicted"/>
<accession>A0A0F8ZIJ0</accession>